<dbReference type="EMBL" id="CACRXK020014142">
    <property type="protein sequence ID" value="CAB4026334.1"/>
    <property type="molecule type" value="Genomic_DNA"/>
</dbReference>
<comment type="caution">
    <text evidence="2">The sequence shown here is derived from an EMBL/GenBank/DDBJ whole genome shotgun (WGS) entry which is preliminary data.</text>
</comment>
<name>A0A6S7J8K2_PARCT</name>
<dbReference type="Gene3D" id="1.10.443.10">
    <property type="entry name" value="Intergrase catalytic core"/>
    <property type="match status" value="1"/>
</dbReference>
<protein>
    <submittedName>
        <fullName evidence="2">Integrator complex subunit 9-like</fullName>
    </submittedName>
</protein>
<dbReference type="GO" id="GO:0003677">
    <property type="term" value="F:DNA binding"/>
    <property type="evidence" value="ECO:0007669"/>
    <property type="project" value="InterPro"/>
</dbReference>
<accession>A0A6S7J8K2</accession>
<evidence type="ECO:0000256" key="1">
    <source>
        <dbReference type="ARBA" id="ARBA00023172"/>
    </source>
</evidence>
<keyword evidence="1" id="KW-0233">DNA recombination</keyword>
<dbReference type="PANTHER" id="PTHR21446">
    <property type="entry name" value="DUF3504 DOMAIN-CONTAINING PROTEIN"/>
    <property type="match status" value="1"/>
</dbReference>
<gene>
    <name evidence="2" type="ORF">PACLA_8A033763</name>
</gene>
<dbReference type="Proteomes" id="UP001152795">
    <property type="component" value="Unassembled WGS sequence"/>
</dbReference>
<organism evidence="2 3">
    <name type="scientific">Paramuricea clavata</name>
    <name type="common">Red gorgonian</name>
    <name type="synonym">Violescent sea-whip</name>
    <dbReference type="NCBI Taxonomy" id="317549"/>
    <lineage>
        <taxon>Eukaryota</taxon>
        <taxon>Metazoa</taxon>
        <taxon>Cnidaria</taxon>
        <taxon>Anthozoa</taxon>
        <taxon>Octocorallia</taxon>
        <taxon>Malacalcyonacea</taxon>
        <taxon>Plexauridae</taxon>
        <taxon>Paramuricea</taxon>
    </lineage>
</organism>
<dbReference type="InterPro" id="IPR052787">
    <property type="entry name" value="MAVS"/>
</dbReference>
<dbReference type="GO" id="GO:0015074">
    <property type="term" value="P:DNA integration"/>
    <property type="evidence" value="ECO:0007669"/>
    <property type="project" value="InterPro"/>
</dbReference>
<dbReference type="PANTHER" id="PTHR21446:SF12">
    <property type="entry name" value="POTASSIUM CHANNEL TETRAMERIZATION DOMAIN CONTAINING 1"/>
    <property type="match status" value="1"/>
</dbReference>
<dbReference type="GO" id="GO:0006310">
    <property type="term" value="P:DNA recombination"/>
    <property type="evidence" value="ECO:0007669"/>
    <property type="project" value="UniProtKB-KW"/>
</dbReference>
<dbReference type="OrthoDB" id="5981173at2759"/>
<dbReference type="AlphaFoldDB" id="A0A6S7J8K2"/>
<dbReference type="SUPFAM" id="SSF56349">
    <property type="entry name" value="DNA breaking-rejoining enzymes"/>
    <property type="match status" value="1"/>
</dbReference>
<evidence type="ECO:0000313" key="2">
    <source>
        <dbReference type="EMBL" id="CAB4026334.1"/>
    </source>
</evidence>
<evidence type="ECO:0000313" key="3">
    <source>
        <dbReference type="Proteomes" id="UP001152795"/>
    </source>
</evidence>
<dbReference type="InterPro" id="IPR011010">
    <property type="entry name" value="DNA_brk_join_enz"/>
</dbReference>
<keyword evidence="3" id="KW-1185">Reference proteome</keyword>
<dbReference type="InterPro" id="IPR013762">
    <property type="entry name" value="Integrase-like_cat_sf"/>
</dbReference>
<proteinExistence type="predicted"/>
<reference evidence="2" key="1">
    <citation type="submission" date="2020-04" db="EMBL/GenBank/DDBJ databases">
        <authorList>
            <person name="Alioto T."/>
            <person name="Alioto T."/>
            <person name="Gomez Garrido J."/>
        </authorList>
    </citation>
    <scope>NUCLEOTIDE SEQUENCE</scope>
    <source>
        <strain evidence="2">A484AB</strain>
    </source>
</reference>
<sequence>MASPCAEDNESANTIRATKGSKTIFQDYLNEKELKFPEKSEELAVILPKFYSEVRKKDGSKYTKNSLCALRFGLNRHFKALLHIDIIKDKAFDRANKAYEAECVNLKSIGLDKPGHKPPISDADIKRLYECGLFDTDSPNTLQNKVFFEIMLYFCRRGRQNLRQLKKDDFVIKINPQGQKYVVKTGDTTKLDDGEEGGMMIAGGGPLCPVYSFEKYLSHLNPVNKFLFQRPRENCPSDGIVWYDNNVVGENTLGKKMRVLSVQANLSVEYTNHSIRATTITILNRYGYLAKHIMSVSGHKNESSITKYCNRTGQKTKTKMADCLMNIIEHTKKCPEPVDNKSAANTFPSQVEFSTNLNPRILLAVVSS</sequence>